<dbReference type="RefSeq" id="WP_070390633.1">
    <property type="nucleotide sequence ID" value="NZ_CP017599.1"/>
</dbReference>
<evidence type="ECO:0000313" key="2">
    <source>
        <dbReference type="Proteomes" id="UP000177870"/>
    </source>
</evidence>
<protein>
    <submittedName>
        <fullName evidence="1">Uncharacterized protein</fullName>
    </submittedName>
</protein>
<proteinExistence type="predicted"/>
<accession>A0A1D8TKE4</accession>
<name>A0A1D8TKE4_9CYAN</name>
<gene>
    <name evidence="1" type="ORF">BJP34_00485</name>
</gene>
<evidence type="ECO:0000313" key="1">
    <source>
        <dbReference type="EMBL" id="AOW98111.1"/>
    </source>
</evidence>
<dbReference type="EMBL" id="CP017599">
    <property type="protein sequence ID" value="AOW98111.1"/>
    <property type="molecule type" value="Genomic_DNA"/>
</dbReference>
<dbReference type="OrthoDB" id="487454at2"/>
<organism evidence="1 2">
    <name type="scientific">Moorena producens PAL-8-15-08-1</name>
    <dbReference type="NCBI Taxonomy" id="1458985"/>
    <lineage>
        <taxon>Bacteria</taxon>
        <taxon>Bacillati</taxon>
        <taxon>Cyanobacteriota</taxon>
        <taxon>Cyanophyceae</taxon>
        <taxon>Coleofasciculales</taxon>
        <taxon>Coleofasciculaceae</taxon>
        <taxon>Moorena</taxon>
    </lineage>
</organism>
<reference evidence="2" key="1">
    <citation type="submission" date="2016-10" db="EMBL/GenBank/DDBJ databases">
        <title>Comparative genomics uncovers the prolific and rare metabolic potential of the cyanobacterial genus Moorea.</title>
        <authorList>
            <person name="Leao T."/>
            <person name="Castelao G."/>
            <person name="Korobeynikov A."/>
            <person name="Monroe E.A."/>
            <person name="Podell S."/>
            <person name="Glukhov E."/>
            <person name="Allen E."/>
            <person name="Gerwick W.H."/>
            <person name="Gerwick L."/>
        </authorList>
    </citation>
    <scope>NUCLEOTIDE SEQUENCE [LARGE SCALE GENOMIC DNA]</scope>
    <source>
        <strain evidence="2">PAL-8-15-08-1</strain>
    </source>
</reference>
<sequence length="90" mass="9307">MIISDLNHLENAAEQSNVVGASGFKSFGFNGFVNVGANIFGNTARVDGRAEAFGPATFTNVQGGTLTTPGSSHSSLHAVSATGGNRFFYH</sequence>
<dbReference type="Proteomes" id="UP000177870">
    <property type="component" value="Chromosome"/>
</dbReference>
<dbReference type="AlphaFoldDB" id="A0A1D8TKE4"/>
<dbReference type="KEGG" id="mpro:BJP34_00485"/>